<feature type="domain" description="Purple acid phosphatase C-terminal" evidence="5">
    <location>
        <begin position="364"/>
        <end position="432"/>
    </location>
</feature>
<dbReference type="InterPro" id="IPR015914">
    <property type="entry name" value="PAPs_N"/>
</dbReference>
<dbReference type="Gene3D" id="2.60.40.380">
    <property type="entry name" value="Purple acid phosphatase-like, N-terminal"/>
    <property type="match status" value="1"/>
</dbReference>
<dbReference type="InterPro" id="IPR008963">
    <property type="entry name" value="Purple_acid_Pase-like_N"/>
</dbReference>
<evidence type="ECO:0000313" key="7">
    <source>
        <dbReference type="EMBL" id="CDS22539.1"/>
    </source>
</evidence>
<reference evidence="7 8" key="1">
    <citation type="journal article" date="2013" name="Nature">
        <title>The genomes of four tapeworm species reveal adaptations to parasitism.</title>
        <authorList>
            <person name="Tsai I.J."/>
            <person name="Zarowiecki M."/>
            <person name="Holroyd N."/>
            <person name="Garciarrubio A."/>
            <person name="Sanchez-Flores A."/>
            <person name="Brooks K.L."/>
            <person name="Tracey A."/>
            <person name="Bobes R.J."/>
            <person name="Fragoso G."/>
            <person name="Sciutto E."/>
            <person name="Aslett M."/>
            <person name="Beasley H."/>
            <person name="Bennett H.M."/>
            <person name="Cai J."/>
            <person name="Camicia F."/>
            <person name="Clark R."/>
            <person name="Cucher M."/>
            <person name="De Silva N."/>
            <person name="Day T.A."/>
            <person name="Deplazes P."/>
            <person name="Estrada K."/>
            <person name="Fernandez C."/>
            <person name="Holland P.W."/>
            <person name="Hou J."/>
            <person name="Hu S."/>
            <person name="Huckvale T."/>
            <person name="Hung S.S."/>
            <person name="Kamenetzky L."/>
            <person name="Keane J.A."/>
            <person name="Kiss F."/>
            <person name="Koziol U."/>
            <person name="Lambert O."/>
            <person name="Liu K."/>
            <person name="Luo X."/>
            <person name="Luo Y."/>
            <person name="Macchiaroli N."/>
            <person name="Nichol S."/>
            <person name="Paps J."/>
            <person name="Parkinson J."/>
            <person name="Pouchkina-Stantcheva N."/>
            <person name="Riddiford N."/>
            <person name="Rosenzvit M."/>
            <person name="Salinas G."/>
            <person name="Wasmuth J.D."/>
            <person name="Zamanian M."/>
            <person name="Zheng Y."/>
            <person name="Cai X."/>
            <person name="Soberon X."/>
            <person name="Olson P.D."/>
            <person name="Laclette J.P."/>
            <person name="Brehm K."/>
            <person name="Berriman M."/>
            <person name="Garciarrubio A."/>
            <person name="Bobes R.J."/>
            <person name="Fragoso G."/>
            <person name="Sanchez-Flores A."/>
            <person name="Estrada K."/>
            <person name="Cevallos M.A."/>
            <person name="Morett E."/>
            <person name="Gonzalez V."/>
            <person name="Portillo T."/>
            <person name="Ochoa-Leyva A."/>
            <person name="Jose M.V."/>
            <person name="Sciutto E."/>
            <person name="Landa A."/>
            <person name="Jimenez L."/>
            <person name="Valdes V."/>
            <person name="Carrero J.C."/>
            <person name="Larralde C."/>
            <person name="Morales-Montor J."/>
            <person name="Limon-Lason J."/>
            <person name="Soberon X."/>
            <person name="Laclette J.P."/>
        </authorList>
    </citation>
    <scope>NUCLEOTIDE SEQUENCE [LARGE SCALE GENOMIC DNA]</scope>
</reference>
<evidence type="ECO:0000256" key="3">
    <source>
        <dbReference type="RuleBase" id="RU361203"/>
    </source>
</evidence>
<feature type="signal peptide" evidence="3">
    <location>
        <begin position="1"/>
        <end position="16"/>
    </location>
</feature>
<comment type="catalytic activity">
    <reaction evidence="3">
        <text>a phosphate monoester + H2O = an alcohol + phosphate</text>
        <dbReference type="Rhea" id="RHEA:15017"/>
        <dbReference type="ChEBI" id="CHEBI:15377"/>
        <dbReference type="ChEBI" id="CHEBI:30879"/>
        <dbReference type="ChEBI" id="CHEBI:43474"/>
        <dbReference type="ChEBI" id="CHEBI:67140"/>
        <dbReference type="EC" id="3.1.3.2"/>
    </reaction>
</comment>
<keyword evidence="2" id="KW-0325">Glycoprotein</keyword>
<dbReference type="InterPro" id="IPR041792">
    <property type="entry name" value="MPP_PAP"/>
</dbReference>
<gene>
    <name evidence="9" type="primary">EGR_06115</name>
    <name evidence="7" type="ORF">EgrG_001169400</name>
</gene>
<dbReference type="EMBL" id="LK028587">
    <property type="protein sequence ID" value="CDS22539.1"/>
    <property type="molecule type" value="Genomic_DNA"/>
</dbReference>
<organism evidence="7">
    <name type="scientific">Echinococcus granulosus</name>
    <name type="common">Hydatid tapeworm</name>
    <dbReference type="NCBI Taxonomy" id="6210"/>
    <lineage>
        <taxon>Eukaryota</taxon>
        <taxon>Metazoa</taxon>
        <taxon>Spiralia</taxon>
        <taxon>Lophotrochozoa</taxon>
        <taxon>Platyhelminthes</taxon>
        <taxon>Cestoda</taxon>
        <taxon>Eucestoda</taxon>
        <taxon>Cyclophyllidea</taxon>
        <taxon>Taeniidae</taxon>
        <taxon>Echinococcus</taxon>
        <taxon>Echinococcus granulosus group</taxon>
    </lineage>
</organism>
<dbReference type="Pfam" id="PF00149">
    <property type="entry name" value="Metallophos"/>
    <property type="match status" value="1"/>
</dbReference>
<dbReference type="OrthoDB" id="45007at2759"/>
<reference evidence="7" key="2">
    <citation type="submission" date="2014-06" db="EMBL/GenBank/DDBJ databases">
        <authorList>
            <person name="Aslett M."/>
        </authorList>
    </citation>
    <scope>NUCLEOTIDE SEQUENCE</scope>
</reference>
<dbReference type="InterPro" id="IPR004843">
    <property type="entry name" value="Calcineurin-like_PHP"/>
</dbReference>
<dbReference type="PANTHER" id="PTHR45867">
    <property type="entry name" value="PURPLE ACID PHOSPHATASE"/>
    <property type="match status" value="1"/>
</dbReference>
<dbReference type="InterPro" id="IPR025733">
    <property type="entry name" value="PAPs_C"/>
</dbReference>
<name>A0A068WXW3_ECHGR</name>
<feature type="domain" description="Purple acid phosphatase N-terminal" evidence="6">
    <location>
        <begin position="20"/>
        <end position="116"/>
    </location>
</feature>
<dbReference type="GO" id="GO:0046872">
    <property type="term" value="F:metal ion binding"/>
    <property type="evidence" value="ECO:0007669"/>
    <property type="project" value="InterPro"/>
</dbReference>
<dbReference type="SUPFAM" id="SSF56300">
    <property type="entry name" value="Metallo-dependent phosphatases"/>
    <property type="match status" value="1"/>
</dbReference>
<evidence type="ECO:0000256" key="2">
    <source>
        <dbReference type="ARBA" id="ARBA00023180"/>
    </source>
</evidence>
<reference evidence="9" key="3">
    <citation type="submission" date="2020-10" db="UniProtKB">
        <authorList>
            <consortium name="WormBaseParasite"/>
        </authorList>
    </citation>
    <scope>IDENTIFICATION</scope>
</reference>
<dbReference type="PANTHER" id="PTHR45867:SF3">
    <property type="entry name" value="ACID PHOSPHATASE TYPE 7"/>
    <property type="match status" value="1"/>
</dbReference>
<feature type="domain" description="Calcineurin-like phosphoesterase" evidence="4">
    <location>
        <begin position="153"/>
        <end position="339"/>
    </location>
</feature>
<evidence type="ECO:0000259" key="5">
    <source>
        <dbReference type="Pfam" id="PF14008"/>
    </source>
</evidence>
<proteinExistence type="inferred from homology"/>
<dbReference type="SUPFAM" id="SSF49363">
    <property type="entry name" value="Purple acid phosphatase, N-terminal domain"/>
    <property type="match status" value="1"/>
</dbReference>
<dbReference type="EC" id="3.1.3.2" evidence="3"/>
<evidence type="ECO:0000313" key="8">
    <source>
        <dbReference type="Proteomes" id="UP000492820"/>
    </source>
</evidence>
<evidence type="ECO:0000256" key="1">
    <source>
        <dbReference type="ARBA" id="ARBA00022729"/>
    </source>
</evidence>
<feature type="chain" id="PRO_5033748115" description="Purple acid phosphatase" evidence="3">
    <location>
        <begin position="17"/>
        <end position="472"/>
    </location>
</feature>
<dbReference type="Pfam" id="PF14008">
    <property type="entry name" value="Metallophos_C"/>
    <property type="match status" value="1"/>
</dbReference>
<keyword evidence="3" id="KW-0378">Hydrolase</keyword>
<sequence length="472" mass="53573">MVTRVILLSIFALVIADNAPEQIHLSLGCEPNSMTVTWTTQHQASASAILYGQNEPKIFVSALQTPFVDGGEEQRVSYMHKVTLRDLLPNTTYVYKVGNNASTEAFIWSTVYSFRTLPSGSDWPLSFAMLGDMGVEGGVSIPYLESDAKSGVFQLLLHNGDFAYDFDTNNGRLGDAFMQLMQETAARVPYMTAVGNHESAYNFSHYKARFNMPGERNDDMFYSIDVGPVHFVAFVSDYYYFPQFGTQQIYRQYVWLEKDLHEANKPENRAKHPWIIAFSHRPMYCSNSDDPQHCTNPDNWIRTGIPFTDGISKYYLLGLEELFYREGVDIVFAAHEHSYERCYPVYKLKLCPSHGNDPYTDPTGPVHIVAGSAGNKESQDPFLPTPQSWSAFRSDDYGYMRITVHNATYMHLEQVSVKPFQGYSEDPTVIDEFVIRKSTNRPNFTCHEGLQRSGAPSLSIWDLLFVPKGRDI</sequence>
<keyword evidence="1 3" id="KW-0732">Signal</keyword>
<accession>A0A068WXW3</accession>
<dbReference type="CDD" id="cd00839">
    <property type="entry name" value="MPP_PAPs"/>
    <property type="match status" value="1"/>
</dbReference>
<protein>
    <recommendedName>
        <fullName evidence="3">Purple acid phosphatase</fullName>
        <ecNumber evidence="3">3.1.3.2</ecNumber>
    </recommendedName>
</protein>
<dbReference type="Pfam" id="PF16656">
    <property type="entry name" value="Pur_ac_phosph_N"/>
    <property type="match status" value="1"/>
</dbReference>
<dbReference type="InterPro" id="IPR029052">
    <property type="entry name" value="Metallo-depent_PP-like"/>
</dbReference>
<comment type="similarity">
    <text evidence="3">Belongs to the metallophosphoesterase superfamily. Purple acid phosphatase family.</text>
</comment>
<dbReference type="AlphaFoldDB" id="A0A068WXW3"/>
<evidence type="ECO:0000259" key="6">
    <source>
        <dbReference type="Pfam" id="PF16656"/>
    </source>
</evidence>
<dbReference type="GO" id="GO:0003993">
    <property type="term" value="F:acid phosphatase activity"/>
    <property type="evidence" value="ECO:0007669"/>
    <property type="project" value="UniProtKB-EC"/>
</dbReference>
<evidence type="ECO:0000313" key="9">
    <source>
        <dbReference type="WBParaSite" id="EgrG_001169400"/>
    </source>
</evidence>
<evidence type="ECO:0000259" key="4">
    <source>
        <dbReference type="Pfam" id="PF00149"/>
    </source>
</evidence>
<dbReference type="WBParaSite" id="EgrG_001169400">
    <property type="protein sequence ID" value="EgrG_001169400"/>
    <property type="gene ID" value="EgrG_001169400"/>
</dbReference>
<dbReference type="Gene3D" id="3.60.21.10">
    <property type="match status" value="1"/>
</dbReference>
<dbReference type="Proteomes" id="UP000492820">
    <property type="component" value="Unassembled WGS sequence"/>
</dbReference>